<proteinExistence type="predicted"/>
<dbReference type="Pfam" id="PF13505">
    <property type="entry name" value="OMP_b-brl"/>
    <property type="match status" value="1"/>
</dbReference>
<keyword evidence="1 2" id="KW-0732">Signal</keyword>
<feature type="domain" description="Outer membrane protein beta-barrel" evidence="3">
    <location>
        <begin position="13"/>
        <end position="183"/>
    </location>
</feature>
<evidence type="ECO:0000259" key="3">
    <source>
        <dbReference type="Pfam" id="PF13505"/>
    </source>
</evidence>
<dbReference type="KEGG" id="vos:KNV97_05705"/>
<feature type="chain" id="PRO_5037494280" evidence="2">
    <location>
        <begin position="23"/>
        <end position="185"/>
    </location>
</feature>
<gene>
    <name evidence="4" type="ORF">KNV97_05705</name>
</gene>
<evidence type="ECO:0000256" key="2">
    <source>
        <dbReference type="SAM" id="SignalP"/>
    </source>
</evidence>
<dbReference type="EMBL" id="CP076642">
    <property type="protein sequence ID" value="QXO15894.1"/>
    <property type="molecule type" value="Genomic_DNA"/>
</dbReference>
<dbReference type="InterPro" id="IPR027385">
    <property type="entry name" value="Beta-barrel_OMP"/>
</dbReference>
<organism evidence="4 5">
    <name type="scientific">Vibrio ostreae</name>
    <dbReference type="NCBI Taxonomy" id="2841925"/>
    <lineage>
        <taxon>Bacteria</taxon>
        <taxon>Pseudomonadati</taxon>
        <taxon>Pseudomonadota</taxon>
        <taxon>Gammaproteobacteria</taxon>
        <taxon>Vibrionales</taxon>
        <taxon>Vibrionaceae</taxon>
        <taxon>Vibrio</taxon>
    </lineage>
</organism>
<accession>A0A975U646</accession>
<evidence type="ECO:0000313" key="5">
    <source>
        <dbReference type="Proteomes" id="UP000694232"/>
    </source>
</evidence>
<reference evidence="4" key="1">
    <citation type="submission" date="2021-06" db="EMBL/GenBank/DDBJ databases">
        <title>Vibrio nov. sp., novel gut bacterium isolated from Yellow Sea oyster.</title>
        <authorList>
            <person name="Muhammad N."/>
            <person name="Nguyen T.H."/>
            <person name="Lee Y.-J."/>
            <person name="Ko J."/>
            <person name="Kim S.-G."/>
        </authorList>
    </citation>
    <scope>NUCLEOTIDE SEQUENCE</scope>
    <source>
        <strain evidence="4">OG9-811</strain>
    </source>
</reference>
<keyword evidence="5" id="KW-1185">Reference proteome</keyword>
<protein>
    <submittedName>
        <fullName evidence="4">Outer membrane beta-barrel protein</fullName>
    </submittedName>
</protein>
<feature type="signal peptide" evidence="2">
    <location>
        <begin position="1"/>
        <end position="22"/>
    </location>
</feature>
<dbReference type="Proteomes" id="UP000694232">
    <property type="component" value="Chromosome 2"/>
</dbReference>
<sequence>MNSRWITAVVLGTVCSALSPLAAAVGEHQFSADVGYTDLDNGYSSDEVLTTSLGYSYYITSFVAVDLGYNGTLSNKAKLRDGNGNAIETKYDSYSAGARVELPFSSFATVFARGGAAYTELKEENVSASPSTSTTHSGVNPYVSAGARIQMPNNPNVQLSAEITYQDLEHGYDSTSVSVGARLRL</sequence>
<evidence type="ECO:0000256" key="1">
    <source>
        <dbReference type="ARBA" id="ARBA00022729"/>
    </source>
</evidence>
<evidence type="ECO:0000313" key="4">
    <source>
        <dbReference type="EMBL" id="QXO15894.1"/>
    </source>
</evidence>
<name>A0A975U646_9VIBR</name>
<dbReference type="RefSeq" id="WP_218561749.1">
    <property type="nucleotide sequence ID" value="NZ_CP076642.1"/>
</dbReference>
<dbReference type="AlphaFoldDB" id="A0A975U646"/>